<organism evidence="2 3">
    <name type="scientific">Romanomermis culicivorax</name>
    <name type="common">Nematode worm</name>
    <dbReference type="NCBI Taxonomy" id="13658"/>
    <lineage>
        <taxon>Eukaryota</taxon>
        <taxon>Metazoa</taxon>
        <taxon>Ecdysozoa</taxon>
        <taxon>Nematoda</taxon>
        <taxon>Enoplea</taxon>
        <taxon>Dorylaimia</taxon>
        <taxon>Mermithida</taxon>
        <taxon>Mermithoidea</taxon>
        <taxon>Mermithidae</taxon>
        <taxon>Romanomermis</taxon>
    </lineage>
</organism>
<proteinExistence type="predicted"/>
<keyword evidence="2" id="KW-1185">Reference proteome</keyword>
<evidence type="ECO:0000256" key="1">
    <source>
        <dbReference type="SAM" id="MobiDB-lite"/>
    </source>
</evidence>
<reference evidence="3" key="1">
    <citation type="submission" date="2022-11" db="UniProtKB">
        <authorList>
            <consortium name="WormBaseParasite"/>
        </authorList>
    </citation>
    <scope>IDENTIFICATION</scope>
</reference>
<accession>A0A915KRQ8</accession>
<feature type="compositionally biased region" description="Basic residues" evidence="1">
    <location>
        <begin position="53"/>
        <end position="71"/>
    </location>
</feature>
<evidence type="ECO:0000313" key="3">
    <source>
        <dbReference type="WBParaSite" id="nRc.2.0.1.t40780-RA"/>
    </source>
</evidence>
<name>A0A915KRQ8_ROMCU</name>
<sequence>MHGIKSPDGLAAHIGLRLGRSSTVDWPGVERLSTLLARNPNLKRCGRVSWQLRSRRHPTGQKRSPKRRMHGPKPAGITYAYPCGVRRWSSDFIFYD</sequence>
<protein>
    <submittedName>
        <fullName evidence="3">Uncharacterized protein</fullName>
    </submittedName>
</protein>
<dbReference type="Proteomes" id="UP000887565">
    <property type="component" value="Unplaced"/>
</dbReference>
<feature type="region of interest" description="Disordered" evidence="1">
    <location>
        <begin position="51"/>
        <end position="75"/>
    </location>
</feature>
<dbReference type="AlphaFoldDB" id="A0A915KRQ8"/>
<evidence type="ECO:0000313" key="2">
    <source>
        <dbReference type="Proteomes" id="UP000887565"/>
    </source>
</evidence>
<dbReference type="WBParaSite" id="nRc.2.0.1.t40780-RA">
    <property type="protein sequence ID" value="nRc.2.0.1.t40780-RA"/>
    <property type="gene ID" value="nRc.2.0.1.g40780"/>
</dbReference>